<keyword evidence="2" id="KW-0560">Oxidoreductase</keyword>
<feature type="modified residue" description="4-aspartylphosphate" evidence="3">
    <location>
        <position position="62"/>
    </location>
</feature>
<proteinExistence type="predicted"/>
<dbReference type="InterPro" id="IPR023753">
    <property type="entry name" value="FAD/NAD-binding_dom"/>
</dbReference>
<evidence type="ECO:0000313" key="5">
    <source>
        <dbReference type="EMBL" id="NML64381.1"/>
    </source>
</evidence>
<sequence>MAKPTILCVDDDPHVLRAIARDLKDHYRADYRVLSAASGAEALELLAELKKAGNPVALLLSDHRMPDLNGVQFLDQARALFPEARRVLLTGYADTEAAIKAINDVQLHYYLLKPWDPPAEKLYPVLDDQLALWQFSHNAELVGLKLIGHAFSPKAHDLKDFLAGNLVPYRWLEYPSSEQARELVELNAIDPLQLPALFLEDGRYLLSPTPAAVAASIGLHADTPADLYDVVIIGAGPAGLAAAVYGASEGLKTLLIDKRAPGGQAGTSSRIENYLGFPAGLSGAELAQRASSQATRLGAQFLMPQEVTRIELRDGYKILHLRDGSSLQARSVIITTGVDYRKLEAPGVHDFTGAGVYYGAATTEANSCRDRLVYVSGGGNSAGQGAVYLSQFAAHVTILIRGESLAATMSAYLIEQIRTIPNITVRNFTEVVGAAGTDHLTHLTLRDNRSNTTETVPADTLFVFIGARPFTDWLPAEVLKTPQGFVLTGREAQLHADFRQSWLPTREPHLLETSVPGIFAAGDVRAGAMARVASATGEGATAISFVHRYLAET</sequence>
<dbReference type="SMART" id="SM00448">
    <property type="entry name" value="REC"/>
    <property type="match status" value="1"/>
</dbReference>
<dbReference type="PRINTS" id="PR00469">
    <property type="entry name" value="PNDRDTASEII"/>
</dbReference>
<dbReference type="InterPro" id="IPR001789">
    <property type="entry name" value="Sig_transdc_resp-reg_receiver"/>
</dbReference>
<dbReference type="Gene3D" id="3.40.50.2300">
    <property type="match status" value="1"/>
</dbReference>
<feature type="domain" description="Response regulatory" evidence="4">
    <location>
        <begin position="5"/>
        <end position="128"/>
    </location>
</feature>
<keyword evidence="6" id="KW-1185">Reference proteome</keyword>
<keyword evidence="1" id="KW-0285">Flavoprotein</keyword>
<dbReference type="Pfam" id="PF07992">
    <property type="entry name" value="Pyr_redox_2"/>
    <property type="match status" value="1"/>
</dbReference>
<gene>
    <name evidence="5" type="ORF">HHL22_04100</name>
</gene>
<keyword evidence="3" id="KW-0597">Phosphoprotein</keyword>
<comment type="caution">
    <text evidence="5">The sequence shown here is derived from an EMBL/GenBank/DDBJ whole genome shotgun (WGS) entry which is preliminary data.</text>
</comment>
<dbReference type="GO" id="GO:0016491">
    <property type="term" value="F:oxidoreductase activity"/>
    <property type="evidence" value="ECO:0007669"/>
    <property type="project" value="UniProtKB-KW"/>
</dbReference>
<dbReference type="Pfam" id="PF00072">
    <property type="entry name" value="Response_reg"/>
    <property type="match status" value="1"/>
</dbReference>
<dbReference type="AlphaFoldDB" id="A0A7Y0FLG7"/>
<organism evidence="5 6">
    <name type="scientific">Hymenobacter polaris</name>
    <dbReference type="NCBI Taxonomy" id="2682546"/>
    <lineage>
        <taxon>Bacteria</taxon>
        <taxon>Pseudomonadati</taxon>
        <taxon>Bacteroidota</taxon>
        <taxon>Cytophagia</taxon>
        <taxon>Cytophagales</taxon>
        <taxon>Hymenobacteraceae</taxon>
        <taxon>Hymenobacter</taxon>
    </lineage>
</organism>
<name>A0A7Y0FLG7_9BACT</name>
<accession>A0A7Y0FLG7</accession>
<dbReference type="SUPFAM" id="SSF52172">
    <property type="entry name" value="CheY-like"/>
    <property type="match status" value="1"/>
</dbReference>
<dbReference type="EMBL" id="JABBGH010000001">
    <property type="protein sequence ID" value="NML64381.1"/>
    <property type="molecule type" value="Genomic_DNA"/>
</dbReference>
<dbReference type="InterPro" id="IPR011006">
    <property type="entry name" value="CheY-like_superfamily"/>
</dbReference>
<dbReference type="GO" id="GO:0000160">
    <property type="term" value="P:phosphorelay signal transduction system"/>
    <property type="evidence" value="ECO:0007669"/>
    <property type="project" value="InterPro"/>
</dbReference>
<evidence type="ECO:0000259" key="4">
    <source>
        <dbReference type="PROSITE" id="PS50110"/>
    </source>
</evidence>
<dbReference type="InterPro" id="IPR050097">
    <property type="entry name" value="Ferredoxin-NADP_redctase_2"/>
</dbReference>
<dbReference type="Gene3D" id="3.50.50.60">
    <property type="entry name" value="FAD/NAD(P)-binding domain"/>
    <property type="match status" value="2"/>
</dbReference>
<reference evidence="5 6" key="1">
    <citation type="submission" date="2020-04" db="EMBL/GenBank/DDBJ databases">
        <title>Hymenobacter polaris sp. nov., isolated from Arctic soil.</title>
        <authorList>
            <person name="Dahal R.H."/>
        </authorList>
    </citation>
    <scope>NUCLEOTIDE SEQUENCE [LARGE SCALE GENOMIC DNA]</scope>
    <source>
        <strain evidence="5 6">RP-2-7</strain>
    </source>
</reference>
<dbReference type="InterPro" id="IPR036188">
    <property type="entry name" value="FAD/NAD-bd_sf"/>
</dbReference>
<dbReference type="SUPFAM" id="SSF51905">
    <property type="entry name" value="FAD/NAD(P)-binding domain"/>
    <property type="match status" value="1"/>
</dbReference>
<dbReference type="PANTHER" id="PTHR48105">
    <property type="entry name" value="THIOREDOXIN REDUCTASE 1-RELATED-RELATED"/>
    <property type="match status" value="1"/>
</dbReference>
<evidence type="ECO:0000256" key="2">
    <source>
        <dbReference type="ARBA" id="ARBA00023002"/>
    </source>
</evidence>
<dbReference type="Proteomes" id="UP000559626">
    <property type="component" value="Unassembled WGS sequence"/>
</dbReference>
<evidence type="ECO:0000256" key="3">
    <source>
        <dbReference type="PROSITE-ProRule" id="PRU00169"/>
    </source>
</evidence>
<evidence type="ECO:0000313" key="6">
    <source>
        <dbReference type="Proteomes" id="UP000559626"/>
    </source>
</evidence>
<protein>
    <submittedName>
        <fullName evidence="5">FAD-dependent oxidoreductase</fullName>
    </submittedName>
</protein>
<dbReference type="PRINTS" id="PR00368">
    <property type="entry name" value="FADPNR"/>
</dbReference>
<dbReference type="RefSeq" id="WP_169529684.1">
    <property type="nucleotide sequence ID" value="NZ_JABBGH010000001.1"/>
</dbReference>
<evidence type="ECO:0000256" key="1">
    <source>
        <dbReference type="ARBA" id="ARBA00022630"/>
    </source>
</evidence>
<dbReference type="PROSITE" id="PS50110">
    <property type="entry name" value="RESPONSE_REGULATORY"/>
    <property type="match status" value="1"/>
</dbReference>